<dbReference type="AlphaFoldDB" id="A0A8H2M5D8"/>
<dbReference type="SMART" id="SM00962">
    <property type="entry name" value="SRP54"/>
    <property type="match status" value="1"/>
</dbReference>
<comment type="subcellular location">
    <subcellularLocation>
        <location evidence="9">Cell membrane</location>
        <topology evidence="9">Peripheral membrane protein</topology>
        <orientation evidence="9">Cytoplasmic side</orientation>
    </subcellularLocation>
    <subcellularLocation>
        <location evidence="9">Cytoplasm</location>
    </subcellularLocation>
</comment>
<keyword evidence="4 9" id="KW-0378">Hydrolase</keyword>
<dbReference type="InterPro" id="IPR036225">
    <property type="entry name" value="SRP/SRP_N"/>
</dbReference>
<evidence type="ECO:0000256" key="2">
    <source>
        <dbReference type="ARBA" id="ARBA00022490"/>
    </source>
</evidence>
<feature type="binding site" evidence="9">
    <location>
        <begin position="430"/>
        <end position="433"/>
    </location>
    <ligand>
        <name>GTP</name>
        <dbReference type="ChEBI" id="CHEBI:37565"/>
    </ligand>
</feature>
<evidence type="ECO:0000256" key="4">
    <source>
        <dbReference type="ARBA" id="ARBA00022801"/>
    </source>
</evidence>
<keyword evidence="5 9" id="KW-0342">GTP-binding</keyword>
<comment type="catalytic activity">
    <reaction evidence="8 9">
        <text>GTP + H2O = GDP + phosphate + H(+)</text>
        <dbReference type="Rhea" id="RHEA:19669"/>
        <dbReference type="ChEBI" id="CHEBI:15377"/>
        <dbReference type="ChEBI" id="CHEBI:15378"/>
        <dbReference type="ChEBI" id="CHEBI:37565"/>
        <dbReference type="ChEBI" id="CHEBI:43474"/>
        <dbReference type="ChEBI" id="CHEBI:58189"/>
        <dbReference type="EC" id="3.6.5.4"/>
    </reaction>
</comment>
<evidence type="ECO:0000256" key="5">
    <source>
        <dbReference type="ARBA" id="ARBA00023134"/>
    </source>
</evidence>
<dbReference type="Gene3D" id="3.40.50.300">
    <property type="entry name" value="P-loop containing nucleotide triphosphate hydrolases"/>
    <property type="match status" value="1"/>
</dbReference>
<dbReference type="SMART" id="SM00382">
    <property type="entry name" value="AAA"/>
    <property type="match status" value="1"/>
</dbReference>
<dbReference type="GO" id="GO:0003924">
    <property type="term" value="F:GTPase activity"/>
    <property type="evidence" value="ECO:0007669"/>
    <property type="project" value="UniProtKB-UniRule"/>
</dbReference>
<dbReference type="EC" id="3.6.5.4" evidence="9"/>
<reference evidence="12 13" key="1">
    <citation type="submission" date="2019-02" db="EMBL/GenBank/DDBJ databases">
        <authorList>
            <consortium name="Pathogen Informatics"/>
        </authorList>
    </citation>
    <scope>NUCLEOTIDE SEQUENCE [LARGE SCALE GENOMIC DNA]</scope>
    <source>
        <strain evidence="12 13">3012STDY7089603</strain>
    </source>
</reference>
<dbReference type="InterPro" id="IPR004390">
    <property type="entry name" value="SR_rcpt_FtsY"/>
</dbReference>
<dbReference type="SUPFAM" id="SSF52540">
    <property type="entry name" value="P-loop containing nucleoside triphosphate hydrolases"/>
    <property type="match status" value="1"/>
</dbReference>
<dbReference type="GO" id="GO:0005737">
    <property type="term" value="C:cytoplasm"/>
    <property type="evidence" value="ECO:0007669"/>
    <property type="project" value="UniProtKB-SubCell"/>
</dbReference>
<feature type="binding site" evidence="9">
    <location>
        <begin position="284"/>
        <end position="291"/>
    </location>
    <ligand>
        <name>GTP</name>
        <dbReference type="ChEBI" id="CHEBI:37565"/>
    </ligand>
</feature>
<keyword evidence="7 9" id="KW-0675">Receptor</keyword>
<evidence type="ECO:0000256" key="7">
    <source>
        <dbReference type="ARBA" id="ARBA00023170"/>
    </source>
</evidence>
<evidence type="ECO:0000256" key="8">
    <source>
        <dbReference type="ARBA" id="ARBA00048027"/>
    </source>
</evidence>
<comment type="caution">
    <text evidence="12">The sequence shown here is derived from an EMBL/GenBank/DDBJ whole genome shotgun (WGS) entry which is preliminary data.</text>
</comment>
<comment type="similarity">
    <text evidence="9">Belongs to the GTP-binding SRP family. FtsY subfamily.</text>
</comment>
<dbReference type="InterPro" id="IPR003593">
    <property type="entry name" value="AAA+_ATPase"/>
</dbReference>
<proteinExistence type="inferred from homology"/>
<dbReference type="InterPro" id="IPR042101">
    <property type="entry name" value="SRP54_N_sf"/>
</dbReference>
<evidence type="ECO:0000256" key="9">
    <source>
        <dbReference type="HAMAP-Rule" id="MF_00920"/>
    </source>
</evidence>
<evidence type="ECO:0000313" key="12">
    <source>
        <dbReference type="EMBL" id="VFB16426.1"/>
    </source>
</evidence>
<dbReference type="FunFam" id="3.40.50.300:FF:000053">
    <property type="entry name" value="Signal recognition particle receptor FtsY"/>
    <property type="match status" value="1"/>
</dbReference>
<dbReference type="GO" id="GO:0005886">
    <property type="term" value="C:plasma membrane"/>
    <property type="evidence" value="ECO:0007669"/>
    <property type="project" value="UniProtKB-SubCell"/>
</dbReference>
<evidence type="ECO:0000256" key="3">
    <source>
        <dbReference type="ARBA" id="ARBA00022741"/>
    </source>
</evidence>
<keyword evidence="12" id="KW-0132">Cell division</keyword>
<dbReference type="GO" id="GO:0005047">
    <property type="term" value="F:signal recognition particle binding"/>
    <property type="evidence" value="ECO:0007669"/>
    <property type="project" value="TreeGrafter"/>
</dbReference>
<dbReference type="GO" id="GO:0006614">
    <property type="term" value="P:SRP-dependent cotranslational protein targeting to membrane"/>
    <property type="evidence" value="ECO:0007669"/>
    <property type="project" value="InterPro"/>
</dbReference>
<name>A0A8H2M5D8_9FIRM</name>
<keyword evidence="2 9" id="KW-0963">Cytoplasm</keyword>
<dbReference type="Proteomes" id="UP000377798">
    <property type="component" value="Unassembled WGS sequence"/>
</dbReference>
<feature type="compositionally biased region" description="Acidic residues" evidence="10">
    <location>
        <begin position="95"/>
        <end position="110"/>
    </location>
</feature>
<keyword evidence="12" id="KW-0131">Cell cycle</keyword>
<dbReference type="Gene3D" id="1.20.120.140">
    <property type="entry name" value="Signal recognition particle SRP54, nucleotide-binding domain"/>
    <property type="match status" value="1"/>
</dbReference>
<dbReference type="PANTHER" id="PTHR43134">
    <property type="entry name" value="SIGNAL RECOGNITION PARTICLE RECEPTOR SUBUNIT ALPHA"/>
    <property type="match status" value="1"/>
</dbReference>
<evidence type="ECO:0000256" key="10">
    <source>
        <dbReference type="SAM" id="MobiDB-lite"/>
    </source>
</evidence>
<feature type="domain" description="SRP54-type proteins GTP-binding" evidence="11">
    <location>
        <begin position="451"/>
        <end position="464"/>
    </location>
</feature>
<dbReference type="InterPro" id="IPR013822">
    <property type="entry name" value="Signal_recog_particl_SRP54_hlx"/>
</dbReference>
<comment type="subunit">
    <text evidence="9">Part of the signal recognition particle protein translocation system, which is composed of SRP and FtsY.</text>
</comment>
<accession>A0A8H2M5D8</accession>
<dbReference type="RefSeq" id="WP_131749032.1">
    <property type="nucleotide sequence ID" value="NZ_CAACYI010000001.1"/>
</dbReference>
<keyword evidence="1 9" id="KW-1003">Cell membrane</keyword>
<dbReference type="Pfam" id="PF00448">
    <property type="entry name" value="SRP54"/>
    <property type="match status" value="1"/>
</dbReference>
<dbReference type="SMART" id="SM00963">
    <property type="entry name" value="SRP54_N"/>
    <property type="match status" value="1"/>
</dbReference>
<keyword evidence="3 9" id="KW-0547">Nucleotide-binding</keyword>
<feature type="binding site" evidence="9">
    <location>
        <begin position="366"/>
        <end position="370"/>
    </location>
    <ligand>
        <name>GTP</name>
        <dbReference type="ChEBI" id="CHEBI:37565"/>
    </ligand>
</feature>
<evidence type="ECO:0000313" key="13">
    <source>
        <dbReference type="Proteomes" id="UP000377798"/>
    </source>
</evidence>
<evidence type="ECO:0000256" key="1">
    <source>
        <dbReference type="ARBA" id="ARBA00022475"/>
    </source>
</evidence>
<dbReference type="HAMAP" id="MF_00920">
    <property type="entry name" value="FtsY"/>
    <property type="match status" value="1"/>
</dbReference>
<dbReference type="PROSITE" id="PS00300">
    <property type="entry name" value="SRP54"/>
    <property type="match status" value="1"/>
</dbReference>
<protein>
    <recommendedName>
        <fullName evidence="9">Signal recognition particle receptor FtsY</fullName>
        <shortName evidence="9">SRP receptor</shortName>
        <ecNumber evidence="9">3.6.5.4</ecNumber>
    </recommendedName>
</protein>
<dbReference type="FunFam" id="1.20.120.140:FF:000002">
    <property type="entry name" value="Signal recognition particle receptor FtsY"/>
    <property type="match status" value="1"/>
</dbReference>
<evidence type="ECO:0000256" key="6">
    <source>
        <dbReference type="ARBA" id="ARBA00023136"/>
    </source>
</evidence>
<dbReference type="PANTHER" id="PTHR43134:SF1">
    <property type="entry name" value="SIGNAL RECOGNITION PARTICLE RECEPTOR SUBUNIT ALPHA"/>
    <property type="match status" value="1"/>
</dbReference>
<dbReference type="InterPro" id="IPR027417">
    <property type="entry name" value="P-loop_NTPase"/>
</dbReference>
<evidence type="ECO:0000259" key="11">
    <source>
        <dbReference type="PROSITE" id="PS00300"/>
    </source>
</evidence>
<keyword evidence="6 9" id="KW-0472">Membrane</keyword>
<dbReference type="GO" id="GO:0005525">
    <property type="term" value="F:GTP binding"/>
    <property type="evidence" value="ECO:0007669"/>
    <property type="project" value="UniProtKB-UniRule"/>
</dbReference>
<dbReference type="InterPro" id="IPR000897">
    <property type="entry name" value="SRP54_GTPase_dom"/>
</dbReference>
<feature type="region of interest" description="Disordered" evidence="10">
    <location>
        <begin position="76"/>
        <end position="162"/>
    </location>
</feature>
<dbReference type="NCBIfam" id="TIGR00064">
    <property type="entry name" value="ftsY"/>
    <property type="match status" value="1"/>
</dbReference>
<sequence length="483" mass="54037">MFEWIKDKLKGTKEKEEDLSTGSPLEDKENNTEEFSQEEGVILGKSLEEALLEKAVDPIDDSEMVNNYLEVDHEGLVVKSEEEDSLESLERELEKDFDEEIQEDPEEELLNLEAKGREKSPEQLVNEKIEGFEPQEGNQTLEDRQEEEKIEDQPLEISKPEEEAEEVVEEVKEETGGFFQKLKSGLSKTRKQMSQKINQVLGVYVKIDDDLIDDLEDVLISSDMGMETTMEAIDRLRDKIIEDEIKDPQAIYPALKEVIQELLDECKLNVELETDSPTIILVVGVNGVGKTTTIGKLSAQLKGQGKNVLIAAADTFRAAAIDQVKTWGTRANVEVVSHSEGADPAAVTYDAIQAAKARNTDVLIIDTAGRLHNKANLMKELEKISRIIEREYPEAKRENLLVLDATTGQNAILQAKTFNEATNLTGFILTKLDGTAKGGVVIGLQRELNVPIKFIGVGEQINDLQVFDSEKFVEALFEDEVEM</sequence>
<keyword evidence="13" id="KW-1185">Reference proteome</keyword>
<feature type="region of interest" description="Disordered" evidence="10">
    <location>
        <begin position="1"/>
        <end position="40"/>
    </location>
</feature>
<dbReference type="Pfam" id="PF02881">
    <property type="entry name" value="SRP54_N"/>
    <property type="match status" value="1"/>
</dbReference>
<feature type="compositionally biased region" description="Basic and acidic residues" evidence="10">
    <location>
        <begin position="1"/>
        <end position="18"/>
    </location>
</feature>
<dbReference type="EMBL" id="CAACYI010000001">
    <property type="protein sequence ID" value="VFB16426.1"/>
    <property type="molecule type" value="Genomic_DNA"/>
</dbReference>
<dbReference type="GO" id="GO:0051301">
    <property type="term" value="P:cell division"/>
    <property type="evidence" value="ECO:0007669"/>
    <property type="project" value="UniProtKB-KW"/>
</dbReference>
<gene>
    <name evidence="12" type="primary">ftsY_1</name>
    <name evidence="9" type="synonym">ftsY</name>
    <name evidence="12" type="ORF">NCTC13150_00953</name>
</gene>
<comment type="function">
    <text evidence="9">Involved in targeting and insertion of nascent membrane proteins into the cytoplasmic membrane. Acts as a receptor for the complex formed by the signal recognition particle (SRP) and the ribosome-nascent chain (RNC).</text>
</comment>
<feature type="compositionally biased region" description="Basic and acidic residues" evidence="10">
    <location>
        <begin position="114"/>
        <end position="131"/>
    </location>
</feature>
<dbReference type="SUPFAM" id="SSF47364">
    <property type="entry name" value="Domain of the SRP/SRP receptor G-proteins"/>
    <property type="match status" value="1"/>
</dbReference>
<dbReference type="CDD" id="cd17874">
    <property type="entry name" value="FtsY"/>
    <property type="match status" value="1"/>
</dbReference>
<organism evidence="12 13">
    <name type="scientific">Urinicoccus massiliensis</name>
    <dbReference type="NCBI Taxonomy" id="1723382"/>
    <lineage>
        <taxon>Bacteria</taxon>
        <taxon>Bacillati</taxon>
        <taxon>Bacillota</taxon>
        <taxon>Tissierellia</taxon>
        <taxon>Tissierellales</taxon>
        <taxon>Peptoniphilaceae</taxon>
        <taxon>Urinicoccus</taxon>
    </lineage>
</organism>